<protein>
    <submittedName>
        <fullName evidence="4">SPOR domain-containing protein</fullName>
    </submittedName>
</protein>
<dbReference type="PROSITE" id="PS51724">
    <property type="entry name" value="SPOR"/>
    <property type="match status" value="1"/>
</dbReference>
<dbReference type="SUPFAM" id="SSF110997">
    <property type="entry name" value="Sporulation related repeat"/>
    <property type="match status" value="1"/>
</dbReference>
<evidence type="ECO:0000313" key="4">
    <source>
        <dbReference type="EMBL" id="KAA5608311.1"/>
    </source>
</evidence>
<dbReference type="GO" id="GO:0042834">
    <property type="term" value="F:peptidoglycan binding"/>
    <property type="evidence" value="ECO:0007669"/>
    <property type="project" value="InterPro"/>
</dbReference>
<dbReference type="InterPro" id="IPR007730">
    <property type="entry name" value="SPOR-like_dom"/>
</dbReference>
<keyword evidence="2" id="KW-0812">Transmembrane</keyword>
<dbReference type="EMBL" id="VWPK01000090">
    <property type="protein sequence ID" value="KAA5608311.1"/>
    <property type="molecule type" value="Genomic_DNA"/>
</dbReference>
<dbReference type="Proteomes" id="UP000325255">
    <property type="component" value="Unassembled WGS sequence"/>
</dbReference>
<feature type="region of interest" description="Disordered" evidence="1">
    <location>
        <begin position="131"/>
        <end position="176"/>
    </location>
</feature>
<dbReference type="OrthoDB" id="7338235at2"/>
<evidence type="ECO:0000256" key="2">
    <source>
        <dbReference type="SAM" id="Phobius"/>
    </source>
</evidence>
<reference evidence="4 5" key="1">
    <citation type="submission" date="2019-09" db="EMBL/GenBank/DDBJ databases">
        <title>Genome sequence of Rhodovastum atsumiense, a diverse member of the Acetobacteraceae family of non-sulfur purple photosynthetic bacteria.</title>
        <authorList>
            <person name="Meyer T."/>
            <person name="Kyndt J."/>
        </authorList>
    </citation>
    <scope>NUCLEOTIDE SEQUENCE [LARGE SCALE GENOMIC DNA]</scope>
    <source>
        <strain evidence="4 5">DSM 21279</strain>
    </source>
</reference>
<proteinExistence type="predicted"/>
<organism evidence="4 5">
    <name type="scientific">Rhodovastum atsumiense</name>
    <dbReference type="NCBI Taxonomy" id="504468"/>
    <lineage>
        <taxon>Bacteria</taxon>
        <taxon>Pseudomonadati</taxon>
        <taxon>Pseudomonadota</taxon>
        <taxon>Alphaproteobacteria</taxon>
        <taxon>Acetobacterales</taxon>
        <taxon>Acetobacteraceae</taxon>
        <taxon>Rhodovastum</taxon>
    </lineage>
</organism>
<name>A0A5M6IJ87_9PROT</name>
<comment type="caution">
    <text evidence="4">The sequence shown here is derived from an EMBL/GenBank/DDBJ whole genome shotgun (WGS) entry which is preliminary data.</text>
</comment>
<keyword evidence="5" id="KW-1185">Reference proteome</keyword>
<dbReference type="Gene3D" id="3.30.70.1070">
    <property type="entry name" value="Sporulation related repeat"/>
    <property type="match status" value="1"/>
</dbReference>
<feature type="transmembrane region" description="Helical" evidence="2">
    <location>
        <begin position="30"/>
        <end position="50"/>
    </location>
</feature>
<dbReference type="InterPro" id="IPR036680">
    <property type="entry name" value="SPOR-like_sf"/>
</dbReference>
<keyword evidence="2" id="KW-1133">Transmembrane helix</keyword>
<evidence type="ECO:0000259" key="3">
    <source>
        <dbReference type="PROSITE" id="PS51724"/>
    </source>
</evidence>
<gene>
    <name evidence="4" type="ORF">F1189_29675</name>
</gene>
<feature type="compositionally biased region" description="Low complexity" evidence="1">
    <location>
        <begin position="155"/>
        <end position="174"/>
    </location>
</feature>
<accession>A0A5M6IJ87</accession>
<keyword evidence="2" id="KW-0472">Membrane</keyword>
<evidence type="ECO:0000256" key="1">
    <source>
        <dbReference type="SAM" id="MobiDB-lite"/>
    </source>
</evidence>
<dbReference type="Pfam" id="PF05036">
    <property type="entry name" value="SPOR"/>
    <property type="match status" value="1"/>
</dbReference>
<sequence length="256" mass="26681">MREEFDIPVGPSPSYRIARQQGMDANTKRLVVAAGGIAAALALMVGVYSVTGRHRSGVPVIEADSRPLRVKPADPGGLEIAGKDDMILSGKDEGQTAMGPLPEVPAPQALKAQQAKLVTAPTVSRPAVATAVAPSALPEPTAPEQKPARMASREAPAPTATPKAAPPAAAAKPASGRTEVQLAALGSQEAAMAEWRRLSKRMPDVLASRQPAVVKAERDGHVYWRLRTGGFADLEQARDFCDKVKAKGGGCAIASF</sequence>
<dbReference type="RefSeq" id="WP_150045488.1">
    <property type="nucleotide sequence ID" value="NZ_OW485601.1"/>
</dbReference>
<feature type="domain" description="SPOR" evidence="3">
    <location>
        <begin position="172"/>
        <end position="256"/>
    </location>
</feature>
<evidence type="ECO:0000313" key="5">
    <source>
        <dbReference type="Proteomes" id="UP000325255"/>
    </source>
</evidence>
<dbReference type="AlphaFoldDB" id="A0A5M6IJ87"/>